<feature type="transmembrane region" description="Helical" evidence="5">
    <location>
        <begin position="358"/>
        <end position="376"/>
    </location>
</feature>
<evidence type="ECO:0000256" key="3">
    <source>
        <dbReference type="ARBA" id="ARBA00022741"/>
    </source>
</evidence>
<comment type="similarity">
    <text evidence="1">Belongs to the ABC transporter superfamily.</text>
</comment>
<proteinExistence type="inferred from homology"/>
<evidence type="ECO:0000256" key="2">
    <source>
        <dbReference type="ARBA" id="ARBA00022448"/>
    </source>
</evidence>
<reference evidence="7 8" key="1">
    <citation type="submission" date="2020-08" db="EMBL/GenBank/DDBJ databases">
        <title>Sequencing the genomes of 1000 actinobacteria strains.</title>
        <authorList>
            <person name="Klenk H.-P."/>
        </authorList>
    </citation>
    <scope>NUCLEOTIDE SEQUENCE [LARGE SCALE GENOMIC DNA]</scope>
    <source>
        <strain evidence="7 8">DSM 43149</strain>
    </source>
</reference>
<dbReference type="GO" id="GO:0016887">
    <property type="term" value="F:ATP hydrolysis activity"/>
    <property type="evidence" value="ECO:0007669"/>
    <property type="project" value="InterPro"/>
</dbReference>
<evidence type="ECO:0000259" key="6">
    <source>
        <dbReference type="PROSITE" id="PS50893"/>
    </source>
</evidence>
<dbReference type="InterPro" id="IPR003593">
    <property type="entry name" value="AAA+_ATPase"/>
</dbReference>
<dbReference type="InterPro" id="IPR027417">
    <property type="entry name" value="P-loop_NTPase"/>
</dbReference>
<evidence type="ECO:0000256" key="1">
    <source>
        <dbReference type="ARBA" id="ARBA00005417"/>
    </source>
</evidence>
<dbReference type="SUPFAM" id="SSF52540">
    <property type="entry name" value="P-loop containing nucleoside triphosphate hydrolases"/>
    <property type="match status" value="1"/>
</dbReference>
<evidence type="ECO:0000256" key="4">
    <source>
        <dbReference type="ARBA" id="ARBA00022840"/>
    </source>
</evidence>
<comment type="caution">
    <text evidence="7">The sequence shown here is derived from an EMBL/GenBank/DDBJ whole genome shotgun (WGS) entry which is preliminary data.</text>
</comment>
<sequence length="423" mass="43221">MKVETAALVKRYGSHAALDGVDLSVPAGSVYALVGPNGAGKTTLLGILSGLRRATSGSVRLGAGPGRIACLPDTPQFDPWLTGREVVALAAHLAGRPSGVTIPALRIEAVLAETGLAGAADRRVGGYSRGMLQRLGLAATVVGEPELLLLDEPASALDPAGRREVLDLIARMRGRATVVFSSHILADVQEVCDRIGVLREGRLLFQGTLEELIVGRATPAYRVRLRSGRDRAEPLLRRQPWVTSLRADRGDLLVGVRTLGEAETFLAGVLARAGAGVVSLGPQEARLEDVLAGAVAGLLLGSACAWYETTVLLGAPSAGAMVAGIAYGIVFLAFAVALVALVAVLVRGVLAAAGLTMGLLLFIGVLGGATGASTWLPTGLLGALADLTAGASAADYLPGLVVTVLLAAVALTGAVVLGDRREL</sequence>
<accession>A0A7W7MQZ0</accession>
<organism evidence="7 8">
    <name type="scientific">Actinoplanes digitatis</name>
    <dbReference type="NCBI Taxonomy" id="1868"/>
    <lineage>
        <taxon>Bacteria</taxon>
        <taxon>Bacillati</taxon>
        <taxon>Actinomycetota</taxon>
        <taxon>Actinomycetes</taxon>
        <taxon>Micromonosporales</taxon>
        <taxon>Micromonosporaceae</taxon>
        <taxon>Actinoplanes</taxon>
    </lineage>
</organism>
<feature type="domain" description="ABC transporter" evidence="6">
    <location>
        <begin position="3"/>
        <end position="225"/>
    </location>
</feature>
<gene>
    <name evidence="7" type="ORF">BJ971_003460</name>
</gene>
<dbReference type="Pfam" id="PF00005">
    <property type="entry name" value="ABC_tran"/>
    <property type="match status" value="1"/>
</dbReference>
<keyword evidence="2" id="KW-0813">Transport</keyword>
<feature type="transmembrane region" description="Helical" evidence="5">
    <location>
        <begin position="320"/>
        <end position="346"/>
    </location>
</feature>
<feature type="transmembrane region" description="Helical" evidence="5">
    <location>
        <begin position="290"/>
        <end position="308"/>
    </location>
</feature>
<evidence type="ECO:0000313" key="8">
    <source>
        <dbReference type="Proteomes" id="UP000578112"/>
    </source>
</evidence>
<dbReference type="RefSeq" id="WP_184994286.1">
    <property type="nucleotide sequence ID" value="NZ_BOMK01000004.1"/>
</dbReference>
<dbReference type="Proteomes" id="UP000578112">
    <property type="component" value="Unassembled WGS sequence"/>
</dbReference>
<evidence type="ECO:0000313" key="7">
    <source>
        <dbReference type="EMBL" id="MBB4762904.1"/>
    </source>
</evidence>
<dbReference type="PANTHER" id="PTHR43335">
    <property type="entry name" value="ABC TRANSPORTER, ATP-BINDING PROTEIN"/>
    <property type="match status" value="1"/>
</dbReference>
<dbReference type="Gene3D" id="3.40.50.300">
    <property type="entry name" value="P-loop containing nucleotide triphosphate hydrolases"/>
    <property type="match status" value="1"/>
</dbReference>
<keyword evidence="5" id="KW-0812">Transmembrane</keyword>
<keyword evidence="4" id="KW-0067">ATP-binding</keyword>
<dbReference type="EMBL" id="JACHNH010000001">
    <property type="protein sequence ID" value="MBB4762904.1"/>
    <property type="molecule type" value="Genomic_DNA"/>
</dbReference>
<keyword evidence="5" id="KW-0472">Membrane</keyword>
<protein>
    <submittedName>
        <fullName evidence="7">ABC-type multidrug transport system ATPase subunit</fullName>
    </submittedName>
</protein>
<keyword evidence="8" id="KW-1185">Reference proteome</keyword>
<name>A0A7W7MQZ0_9ACTN</name>
<evidence type="ECO:0000256" key="5">
    <source>
        <dbReference type="SAM" id="Phobius"/>
    </source>
</evidence>
<dbReference type="PANTHER" id="PTHR43335:SF11">
    <property type="entry name" value="ABC TRANSPORTER RELATED"/>
    <property type="match status" value="1"/>
</dbReference>
<keyword evidence="5" id="KW-1133">Transmembrane helix</keyword>
<dbReference type="InterPro" id="IPR003439">
    <property type="entry name" value="ABC_transporter-like_ATP-bd"/>
</dbReference>
<feature type="transmembrane region" description="Helical" evidence="5">
    <location>
        <begin position="396"/>
        <end position="417"/>
    </location>
</feature>
<dbReference type="GO" id="GO:0005524">
    <property type="term" value="F:ATP binding"/>
    <property type="evidence" value="ECO:0007669"/>
    <property type="project" value="UniProtKB-KW"/>
</dbReference>
<dbReference type="PROSITE" id="PS50893">
    <property type="entry name" value="ABC_TRANSPORTER_2"/>
    <property type="match status" value="1"/>
</dbReference>
<dbReference type="AlphaFoldDB" id="A0A7W7MQZ0"/>
<dbReference type="SMART" id="SM00382">
    <property type="entry name" value="AAA"/>
    <property type="match status" value="1"/>
</dbReference>
<keyword evidence="3" id="KW-0547">Nucleotide-binding</keyword>